<dbReference type="Proteomes" id="UP000271241">
    <property type="component" value="Unassembled WGS sequence"/>
</dbReference>
<keyword evidence="11" id="KW-1185">Reference proteome</keyword>
<dbReference type="PROSITE" id="PS50011">
    <property type="entry name" value="PROTEIN_KINASE_DOM"/>
    <property type="match status" value="1"/>
</dbReference>
<dbReference type="AlphaFoldDB" id="A0A4P9XS66"/>
<dbReference type="CDD" id="cd13999">
    <property type="entry name" value="STKc_MAP3K-like"/>
    <property type="match status" value="1"/>
</dbReference>
<gene>
    <name evidence="10" type="ORF">THASP1DRAFT_14898</name>
</gene>
<dbReference type="InterPro" id="IPR011009">
    <property type="entry name" value="Kinase-like_dom_sf"/>
</dbReference>
<dbReference type="PIRSF" id="PIRSF000654">
    <property type="entry name" value="Integrin-linked_kinase"/>
    <property type="match status" value="1"/>
</dbReference>
<keyword evidence="2 8" id="KW-0723">Serine/threonine-protein kinase</keyword>
<evidence type="ECO:0000256" key="5">
    <source>
        <dbReference type="ARBA" id="ARBA00022777"/>
    </source>
</evidence>
<dbReference type="InterPro" id="IPR008271">
    <property type="entry name" value="Ser/Thr_kinase_AS"/>
</dbReference>
<keyword evidence="3" id="KW-0808">Transferase</keyword>
<dbReference type="InterPro" id="IPR001245">
    <property type="entry name" value="Ser-Thr/Tyr_kinase_cat_dom"/>
</dbReference>
<evidence type="ECO:0000256" key="8">
    <source>
        <dbReference type="RuleBase" id="RU000304"/>
    </source>
</evidence>
<reference evidence="11" key="1">
    <citation type="journal article" date="2018" name="Nat. Microbiol.">
        <title>Leveraging single-cell genomics to expand the fungal tree of life.</title>
        <authorList>
            <person name="Ahrendt S.R."/>
            <person name="Quandt C.A."/>
            <person name="Ciobanu D."/>
            <person name="Clum A."/>
            <person name="Salamov A."/>
            <person name="Andreopoulos B."/>
            <person name="Cheng J.F."/>
            <person name="Woyke T."/>
            <person name="Pelin A."/>
            <person name="Henrissat B."/>
            <person name="Reynolds N.K."/>
            <person name="Benny G.L."/>
            <person name="Smith M.E."/>
            <person name="James T.Y."/>
            <person name="Grigoriev I.V."/>
        </authorList>
    </citation>
    <scope>NUCLEOTIDE SEQUENCE [LARGE SCALE GENOMIC DNA]</scope>
    <source>
        <strain evidence="11">RSA 1356</strain>
    </source>
</reference>
<dbReference type="PANTHER" id="PTHR46485:SF5">
    <property type="entry name" value="CENTER DIVIDER, ISOFORM A"/>
    <property type="match status" value="1"/>
</dbReference>
<accession>A0A4P9XS66</accession>
<dbReference type="STRING" id="78915.A0A4P9XS66"/>
<evidence type="ECO:0000313" key="11">
    <source>
        <dbReference type="Proteomes" id="UP000271241"/>
    </source>
</evidence>
<dbReference type="PROSITE" id="PS00107">
    <property type="entry name" value="PROTEIN_KINASE_ATP"/>
    <property type="match status" value="1"/>
</dbReference>
<dbReference type="SMART" id="SM00220">
    <property type="entry name" value="S_TKc"/>
    <property type="match status" value="1"/>
</dbReference>
<dbReference type="InterPro" id="IPR050940">
    <property type="entry name" value="Actin_reg-Ser/Thr_kinase"/>
</dbReference>
<dbReference type="Gene3D" id="3.30.200.20">
    <property type="entry name" value="Phosphorylase Kinase, domain 1"/>
    <property type="match status" value="1"/>
</dbReference>
<sequence length="267" mass="29922">MADTAADNGIQFADLEFHESIGVGLFGTVHRGEYLGTEVAIKECSHDTTFDFEKYFAREVDMLRAARHPNVVQFMDVCKHENRFFIITEYIPNGNLKTWIEDEARMLAWPQRISFAVDVARALAFLHARDIIHRDIKGENLLVTENGRIKVCDFGFSRIAAQDEDEMKRISYCGTDGYMAPEIMLGMEFDTAVDVFSFGVVLCELVCRCTTDAGVFTRAVPGFGIDADTVTDNATEGCPDGLLQLALRCTQALPEDRPCWPEILAEL</sequence>
<keyword evidence="4 7" id="KW-0547">Nucleotide-binding</keyword>
<evidence type="ECO:0000256" key="3">
    <source>
        <dbReference type="ARBA" id="ARBA00022679"/>
    </source>
</evidence>
<dbReference type="InterPro" id="IPR000719">
    <property type="entry name" value="Prot_kinase_dom"/>
</dbReference>
<evidence type="ECO:0000259" key="9">
    <source>
        <dbReference type="PROSITE" id="PS50011"/>
    </source>
</evidence>
<evidence type="ECO:0000256" key="2">
    <source>
        <dbReference type="ARBA" id="ARBA00022527"/>
    </source>
</evidence>
<dbReference type="Pfam" id="PF07714">
    <property type="entry name" value="PK_Tyr_Ser-Thr"/>
    <property type="match status" value="1"/>
</dbReference>
<dbReference type="FunFam" id="3.30.200.20:FF:000180">
    <property type="entry name" value="serine/threonine-protein kinase STY46-like"/>
    <property type="match status" value="1"/>
</dbReference>
<organism evidence="10 11">
    <name type="scientific">Thamnocephalis sphaerospora</name>
    <dbReference type="NCBI Taxonomy" id="78915"/>
    <lineage>
        <taxon>Eukaryota</taxon>
        <taxon>Fungi</taxon>
        <taxon>Fungi incertae sedis</taxon>
        <taxon>Zoopagomycota</taxon>
        <taxon>Zoopagomycotina</taxon>
        <taxon>Zoopagomycetes</taxon>
        <taxon>Zoopagales</taxon>
        <taxon>Sigmoideomycetaceae</taxon>
        <taxon>Thamnocephalis</taxon>
    </lineage>
</organism>
<keyword evidence="6 7" id="KW-0067">ATP-binding</keyword>
<feature type="domain" description="Protein kinase" evidence="9">
    <location>
        <begin position="15"/>
        <end position="267"/>
    </location>
</feature>
<protein>
    <submittedName>
        <fullName evidence="10">Kinase-like domain-containing protein</fullName>
    </submittedName>
</protein>
<dbReference type="SUPFAM" id="SSF56112">
    <property type="entry name" value="Protein kinase-like (PK-like)"/>
    <property type="match status" value="1"/>
</dbReference>
<evidence type="ECO:0000256" key="7">
    <source>
        <dbReference type="PROSITE-ProRule" id="PRU10141"/>
    </source>
</evidence>
<keyword evidence="5 10" id="KW-0418">Kinase</keyword>
<feature type="binding site" evidence="7">
    <location>
        <position position="42"/>
    </location>
    <ligand>
        <name>ATP</name>
        <dbReference type="ChEBI" id="CHEBI:30616"/>
    </ligand>
</feature>
<dbReference type="InterPro" id="IPR017441">
    <property type="entry name" value="Protein_kinase_ATP_BS"/>
</dbReference>
<dbReference type="OrthoDB" id="4062651at2759"/>
<feature type="non-terminal residue" evidence="10">
    <location>
        <position position="267"/>
    </location>
</feature>
<dbReference type="Gene3D" id="1.10.510.10">
    <property type="entry name" value="Transferase(Phosphotransferase) domain 1"/>
    <property type="match status" value="1"/>
</dbReference>
<dbReference type="PANTHER" id="PTHR46485">
    <property type="entry name" value="LIM DOMAIN KINASE 1"/>
    <property type="match status" value="1"/>
</dbReference>
<evidence type="ECO:0000256" key="6">
    <source>
        <dbReference type="ARBA" id="ARBA00022840"/>
    </source>
</evidence>
<dbReference type="EMBL" id="KZ992555">
    <property type="protein sequence ID" value="RKP08957.1"/>
    <property type="molecule type" value="Genomic_DNA"/>
</dbReference>
<comment type="similarity">
    <text evidence="1">Belongs to the protein kinase superfamily. TKL Ser/Thr protein kinase family.</text>
</comment>
<evidence type="ECO:0000256" key="4">
    <source>
        <dbReference type="ARBA" id="ARBA00022741"/>
    </source>
</evidence>
<dbReference type="PROSITE" id="PS00108">
    <property type="entry name" value="PROTEIN_KINASE_ST"/>
    <property type="match status" value="1"/>
</dbReference>
<name>A0A4P9XS66_9FUNG</name>
<dbReference type="GO" id="GO:0005524">
    <property type="term" value="F:ATP binding"/>
    <property type="evidence" value="ECO:0007669"/>
    <property type="project" value="UniProtKB-UniRule"/>
</dbReference>
<dbReference type="GO" id="GO:0004674">
    <property type="term" value="F:protein serine/threonine kinase activity"/>
    <property type="evidence" value="ECO:0007669"/>
    <property type="project" value="UniProtKB-KW"/>
</dbReference>
<evidence type="ECO:0000256" key="1">
    <source>
        <dbReference type="ARBA" id="ARBA00005843"/>
    </source>
</evidence>
<proteinExistence type="inferred from homology"/>
<evidence type="ECO:0000313" key="10">
    <source>
        <dbReference type="EMBL" id="RKP08957.1"/>
    </source>
</evidence>
<dbReference type="PRINTS" id="PR00109">
    <property type="entry name" value="TYRKINASE"/>
</dbReference>